<protein>
    <submittedName>
        <fullName evidence="2">TM141 protein</fullName>
    </submittedName>
</protein>
<accession>A0A851PA75</accession>
<dbReference type="Pfam" id="PF15110">
    <property type="entry name" value="TMEM141"/>
    <property type="match status" value="1"/>
</dbReference>
<comment type="caution">
    <text evidence="2">The sequence shown here is derived from an EMBL/GenBank/DDBJ whole genome shotgun (WGS) entry which is preliminary data.</text>
</comment>
<dbReference type="Proteomes" id="UP000613066">
    <property type="component" value="Unassembled WGS sequence"/>
</dbReference>
<dbReference type="InterPro" id="IPR038259">
    <property type="entry name" value="Tmem141_sf"/>
</dbReference>
<dbReference type="AlphaFoldDB" id="A0A851PA75"/>
<keyword evidence="3" id="KW-1185">Reference proteome</keyword>
<dbReference type="PANTHER" id="PTHR47229">
    <property type="entry name" value="TRANSMEMBRANE PROTEIN 141"/>
    <property type="match status" value="1"/>
</dbReference>
<feature type="region of interest" description="Disordered" evidence="1">
    <location>
        <begin position="61"/>
        <end position="80"/>
    </location>
</feature>
<feature type="non-terminal residue" evidence="2">
    <location>
        <position position="1"/>
    </location>
</feature>
<dbReference type="EMBL" id="WBMW01004692">
    <property type="protein sequence ID" value="NXC47982.1"/>
    <property type="molecule type" value="Genomic_DNA"/>
</dbReference>
<dbReference type="InterPro" id="IPR026788">
    <property type="entry name" value="Tmem141"/>
</dbReference>
<dbReference type="PANTHER" id="PTHR47229:SF1">
    <property type="entry name" value="TRANSMEMBRANE PROTEIN 141"/>
    <property type="match status" value="1"/>
</dbReference>
<evidence type="ECO:0000313" key="3">
    <source>
        <dbReference type="Proteomes" id="UP000613066"/>
    </source>
</evidence>
<dbReference type="Gene3D" id="1.10.3350.20">
    <property type="entry name" value="Tmem141 protein family"/>
    <property type="match status" value="1"/>
</dbReference>
<evidence type="ECO:0000256" key="1">
    <source>
        <dbReference type="SAM" id="MobiDB-lite"/>
    </source>
</evidence>
<proteinExistence type="predicted"/>
<name>A0A851PA75_9GALL</name>
<evidence type="ECO:0000313" key="2">
    <source>
        <dbReference type="EMBL" id="NXC47982.1"/>
    </source>
</evidence>
<dbReference type="OrthoDB" id="10056589at2759"/>
<gene>
    <name evidence="2" type="primary">Tmem141</name>
    <name evidence="2" type="ORF">PENPIL_R12532</name>
</gene>
<organism evidence="2 3">
    <name type="scientific">Penelope pileata</name>
    <dbReference type="NCBI Taxonomy" id="1118817"/>
    <lineage>
        <taxon>Eukaryota</taxon>
        <taxon>Metazoa</taxon>
        <taxon>Chordata</taxon>
        <taxon>Craniata</taxon>
        <taxon>Vertebrata</taxon>
        <taxon>Euteleostomi</taxon>
        <taxon>Archelosauria</taxon>
        <taxon>Archosauria</taxon>
        <taxon>Dinosauria</taxon>
        <taxon>Saurischia</taxon>
        <taxon>Theropoda</taxon>
        <taxon>Coelurosauria</taxon>
        <taxon>Aves</taxon>
        <taxon>Neognathae</taxon>
        <taxon>Galloanserae</taxon>
        <taxon>Galliformes</taxon>
        <taxon>Cracidae</taxon>
        <taxon>Penelope</taxon>
    </lineage>
</organism>
<reference evidence="2" key="1">
    <citation type="submission" date="2019-09" db="EMBL/GenBank/DDBJ databases">
        <title>Bird 10,000 Genomes (B10K) Project - Family phase.</title>
        <authorList>
            <person name="Zhang G."/>
        </authorList>
    </citation>
    <scope>NUCLEOTIDE SEQUENCE</scope>
    <source>
        <strain evidence="2">B10K-DU-001-08</strain>
        <tissue evidence="2">Muscle</tissue>
    </source>
</reference>
<sequence length="97" mass="10541">SGATFALQKLLNRRLPYALQWNVLLSAAAGSVASYVVTKAETQKCSDFWIYLETGRAPQELPAAGGESQPAENLLSPEDVEGVSPLVRRNKYGDVME</sequence>
<feature type="non-terminal residue" evidence="2">
    <location>
        <position position="97"/>
    </location>
</feature>